<dbReference type="Proteomes" id="UP000297989">
    <property type="component" value="Unassembled WGS sequence"/>
</dbReference>
<protein>
    <submittedName>
        <fullName evidence="2">AbrB family transcriptional regulator</fullName>
    </submittedName>
</protein>
<keyword evidence="1" id="KW-1133">Transmembrane helix</keyword>
<feature type="non-terminal residue" evidence="2">
    <location>
        <position position="85"/>
    </location>
</feature>
<evidence type="ECO:0000256" key="1">
    <source>
        <dbReference type="SAM" id="Phobius"/>
    </source>
</evidence>
<dbReference type="PANTHER" id="PTHR38457:SF1">
    <property type="entry name" value="REGULATOR ABRB-RELATED"/>
    <property type="match status" value="1"/>
</dbReference>
<evidence type="ECO:0000313" key="2">
    <source>
        <dbReference type="EMBL" id="TGD54389.1"/>
    </source>
</evidence>
<dbReference type="PANTHER" id="PTHR38457">
    <property type="entry name" value="REGULATOR ABRB-RELATED"/>
    <property type="match status" value="1"/>
</dbReference>
<sequence length="85" mass="9127">ASQVVFMALRPLPQFLLSIFALMAICAAMAWGMAYYMQIDFMTAYLATSPGGLDTVAAIEAVISADIALIIAMTPLRHFSIRLAG</sequence>
<feature type="transmembrane region" description="Helical" evidence="1">
    <location>
        <begin position="15"/>
        <end position="36"/>
    </location>
</feature>
<dbReference type="GO" id="GO:0016020">
    <property type="term" value="C:membrane"/>
    <property type="evidence" value="ECO:0007669"/>
    <property type="project" value="InterPro"/>
</dbReference>
<reference evidence="2 3" key="1">
    <citation type="submission" date="2018-03" db="EMBL/GenBank/DDBJ databases">
        <title>Non-Typhoidal Salmonella genome sequencing and assembly.</title>
        <authorList>
            <person name="Matchawe C."/>
        </authorList>
    </citation>
    <scope>NUCLEOTIDE SEQUENCE [LARGE SCALE GENOMIC DNA]</scope>
    <source>
        <strain evidence="2 3">8EV</strain>
    </source>
</reference>
<gene>
    <name evidence="2" type="ORF">C9F10_00515</name>
</gene>
<dbReference type="EMBL" id="PYKK01000076">
    <property type="protein sequence ID" value="TGD54389.1"/>
    <property type="molecule type" value="Genomic_DNA"/>
</dbReference>
<organism evidence="2 3">
    <name type="scientific">Salmonella enterica subsp. enterica serovar Poona</name>
    <dbReference type="NCBI Taxonomy" id="436295"/>
    <lineage>
        <taxon>Bacteria</taxon>
        <taxon>Pseudomonadati</taxon>
        <taxon>Pseudomonadota</taxon>
        <taxon>Gammaproteobacteria</taxon>
        <taxon>Enterobacterales</taxon>
        <taxon>Enterobacteriaceae</taxon>
        <taxon>Salmonella</taxon>
    </lineage>
</organism>
<dbReference type="InterPro" id="IPR007820">
    <property type="entry name" value="AbrB_fam"/>
</dbReference>
<proteinExistence type="predicted"/>
<feature type="non-terminal residue" evidence="2">
    <location>
        <position position="1"/>
    </location>
</feature>
<dbReference type="Pfam" id="PF05145">
    <property type="entry name" value="AbrB"/>
    <property type="match status" value="1"/>
</dbReference>
<name>A0A659SGP2_SALET</name>
<keyword evidence="1" id="KW-0472">Membrane</keyword>
<dbReference type="AlphaFoldDB" id="A0A659SGP2"/>
<evidence type="ECO:0000313" key="3">
    <source>
        <dbReference type="Proteomes" id="UP000297989"/>
    </source>
</evidence>
<accession>A0A659SGP2</accession>
<dbReference type="GO" id="GO:0010468">
    <property type="term" value="P:regulation of gene expression"/>
    <property type="evidence" value="ECO:0007669"/>
    <property type="project" value="InterPro"/>
</dbReference>
<keyword evidence="1" id="KW-0812">Transmembrane</keyword>
<comment type="caution">
    <text evidence="2">The sequence shown here is derived from an EMBL/GenBank/DDBJ whole genome shotgun (WGS) entry which is preliminary data.</text>
</comment>